<comment type="caution">
    <text evidence="4">The sequence shown here is derived from an EMBL/GenBank/DDBJ whole genome shotgun (WGS) entry which is preliminary data.</text>
</comment>
<evidence type="ECO:0000313" key="4">
    <source>
        <dbReference type="EMBL" id="CAI3986324.1"/>
    </source>
</evidence>
<feature type="transmembrane region" description="Helical" evidence="2">
    <location>
        <begin position="623"/>
        <end position="640"/>
    </location>
</feature>
<protein>
    <submittedName>
        <fullName evidence="6">Protein FAM3B</fullName>
    </submittedName>
</protein>
<dbReference type="InterPro" id="IPR050879">
    <property type="entry name" value="Acyltransferase_3"/>
</dbReference>
<dbReference type="InterPro" id="IPR023296">
    <property type="entry name" value="Glyco_hydro_beta-prop_sf"/>
</dbReference>
<reference evidence="4" key="1">
    <citation type="submission" date="2022-10" db="EMBL/GenBank/DDBJ databases">
        <authorList>
            <person name="Chen Y."/>
            <person name="Dougan E. K."/>
            <person name="Chan C."/>
            <person name="Rhodes N."/>
            <person name="Thang M."/>
        </authorList>
    </citation>
    <scope>NUCLEOTIDE SEQUENCE</scope>
</reference>
<evidence type="ECO:0000313" key="6">
    <source>
        <dbReference type="EMBL" id="CAL4773636.1"/>
    </source>
</evidence>
<dbReference type="InterPro" id="IPR002656">
    <property type="entry name" value="Acyl_transf_3_dom"/>
</dbReference>
<feature type="transmembrane region" description="Helical" evidence="2">
    <location>
        <begin position="704"/>
        <end position="722"/>
    </location>
</feature>
<feature type="region of interest" description="Disordered" evidence="1">
    <location>
        <begin position="484"/>
        <end position="505"/>
    </location>
</feature>
<feature type="transmembrane region" description="Helical" evidence="2">
    <location>
        <begin position="789"/>
        <end position="811"/>
    </location>
</feature>
<keyword evidence="2" id="KW-0472">Membrane</keyword>
<dbReference type="EMBL" id="CAMXCT010001070">
    <property type="protein sequence ID" value="CAI3986324.1"/>
    <property type="molecule type" value="Genomic_DNA"/>
</dbReference>
<feature type="transmembrane region" description="Helical" evidence="2">
    <location>
        <begin position="823"/>
        <end position="844"/>
    </location>
</feature>
<dbReference type="GO" id="GO:0000271">
    <property type="term" value="P:polysaccharide biosynthetic process"/>
    <property type="evidence" value="ECO:0007669"/>
    <property type="project" value="TreeGrafter"/>
</dbReference>
<reference evidence="5" key="2">
    <citation type="submission" date="2024-04" db="EMBL/GenBank/DDBJ databases">
        <authorList>
            <person name="Chen Y."/>
            <person name="Shah S."/>
            <person name="Dougan E. K."/>
            <person name="Thang M."/>
            <person name="Chan C."/>
        </authorList>
    </citation>
    <scope>NUCLEOTIDE SEQUENCE [LARGE SCALE GENOMIC DNA]</scope>
</reference>
<sequence>MVERPLCEMHSPNTPVAGFLSQGNLMLDAGCRYRLFEKSNAASCLKGNWIAVTGSSNALLQFNNLVNFLAPGEYFVDRTGELIGVSAVVDVVIVDGKVTHWDTVSNHAHPCRQVDLKEEAERWPECRQLIQDMFSKVPAHDSQSIRLTFFTSFFWKRTELALQLIEEDTVWKMAHFGLVTQIGAWYKNCCFMKFQYCPRKELLAYDIFAEGGELFKAELEESLGRLQSFCSGRAQLGCNVQTISYTNGPRDKKVFEHLNHFILQAMEKLKTPQFRLVDFFALGQGMPEEVYGDHASQMLNIWGWIVQLNTFCPEQSASSAPYATWDGTMCTGMEARYQKCPKYFQKCSIGHTCEKWECMNSVPCTFRARNEAPLFFGKSPGLCDKPVNVSSFLAQRSASGDQCHRIWCSDQLHWVLAAFTVLLAIGLKSWLSRQEKVEQSKKVEAEFKRQESPRELQFQGGDHQTIAPLLEIPPGGTAVAPEIPTDDTSGTSGGDGAIRRSSKTAVNTSEALVNSSEIQNTKEVEISLASETNSLKESKEIDLPAAGDKYPLGLARFMASSHVVLGHLFARGVAAPIYFFHWGFTWVPWFFMLSGFVLFSAFLKGPKEETMVQYVLRRSTTIYPLYAFALLLAFIIGKIRGNIYTEWPTLLAQSFLVQSWVPFFTENALQMHCWFLSCLVVYWFFFKPISLRLRDLTLKQTCQLMGFFFALPWLIILIPAMLHDQEDWYKEHDFYETDTFLDFGVVMLKYHPFCYFHVFLLGMLLAKLRQLLDQHARACKEGCFSWRNPYVIVLQFVAPCGYLALLLIFTIQTFHAKAWGYKLAARVSVLLPFQAMILFGLAGLPSLPLPFFSYGFSKMDFLEKYSYTVYIFQFLLYGFWPQVGQVNLLVFLIFLYSSSYIIANCIQQPIQKWWASHQTGQLVVPVALAAFFMVCCAIPDLQIQTAQTPADLPALVQLDRSIDVRLKLHDPTGHPDSNIINPSVLVKDDELIVVARRHRRETKQHSGVYDGPDGTWDAVIIEEIWHSDIVMGRAAIGSMEVNPVNPVNPVPEVTVSSWGGLLTEDGRAWEDLCVVETWIPENRTLMRMIVTGPEDPKVVTDGKDGILLAFDSRPPKGPSKSSSCRRNTQGRLESLPQMYVASSIDVSKPLVPIKGYRLKSGSSDLAEKNWIPFIYDSSLHFVYTPLPHYILEAALDGSSSSDTIYSTTHGPFHQLQKEHLEIRGSAQAVLVDNPKSTPHLPHPHYLALIHLFDPSTRRYGHFAYRFQAEPPFMILQVSSQLPLSEAAATPNGVAFAFASGLAVKGNTVLVTYGAGDREARALVMTMEKLDELFQCGSAQAPMFDSK</sequence>
<feature type="transmembrane region" description="Helical" evidence="2">
    <location>
        <begin position="660"/>
        <end position="684"/>
    </location>
</feature>
<dbReference type="EMBL" id="CAMXCT030001070">
    <property type="protein sequence ID" value="CAL4773636.1"/>
    <property type="molecule type" value="Genomic_DNA"/>
</dbReference>
<dbReference type="OrthoDB" id="440755at2759"/>
<dbReference type="GO" id="GO:0016020">
    <property type="term" value="C:membrane"/>
    <property type="evidence" value="ECO:0007669"/>
    <property type="project" value="TreeGrafter"/>
</dbReference>
<feature type="transmembrane region" description="Helical" evidence="2">
    <location>
        <begin position="750"/>
        <end position="768"/>
    </location>
</feature>
<feature type="domain" description="Acyltransferase 3" evidence="3">
    <location>
        <begin position="554"/>
        <end position="901"/>
    </location>
</feature>
<evidence type="ECO:0000259" key="3">
    <source>
        <dbReference type="Pfam" id="PF01757"/>
    </source>
</evidence>
<evidence type="ECO:0000256" key="2">
    <source>
        <dbReference type="SAM" id="Phobius"/>
    </source>
</evidence>
<keyword evidence="7" id="KW-1185">Reference proteome</keyword>
<gene>
    <name evidence="4" type="ORF">C1SCF055_LOCUS13689</name>
</gene>
<proteinExistence type="predicted"/>
<dbReference type="GO" id="GO:0016747">
    <property type="term" value="F:acyltransferase activity, transferring groups other than amino-acyl groups"/>
    <property type="evidence" value="ECO:0007669"/>
    <property type="project" value="InterPro"/>
</dbReference>
<accession>A0A9P1C787</accession>
<dbReference type="PANTHER" id="PTHR23028:SF53">
    <property type="entry name" value="ACYL_TRANSF_3 DOMAIN-CONTAINING PROTEIN"/>
    <property type="match status" value="1"/>
</dbReference>
<evidence type="ECO:0000256" key="1">
    <source>
        <dbReference type="SAM" id="MobiDB-lite"/>
    </source>
</evidence>
<organism evidence="4">
    <name type="scientific">Cladocopium goreaui</name>
    <dbReference type="NCBI Taxonomy" id="2562237"/>
    <lineage>
        <taxon>Eukaryota</taxon>
        <taxon>Sar</taxon>
        <taxon>Alveolata</taxon>
        <taxon>Dinophyceae</taxon>
        <taxon>Suessiales</taxon>
        <taxon>Symbiodiniaceae</taxon>
        <taxon>Cladocopium</taxon>
    </lineage>
</organism>
<keyword evidence="2" id="KW-1133">Transmembrane helix</keyword>
<dbReference type="Pfam" id="PF01757">
    <property type="entry name" value="Acyl_transf_3"/>
    <property type="match status" value="1"/>
</dbReference>
<feature type="transmembrane region" description="Helical" evidence="2">
    <location>
        <begin position="586"/>
        <end position="603"/>
    </location>
</feature>
<dbReference type="PANTHER" id="PTHR23028">
    <property type="entry name" value="ACETYLTRANSFERASE"/>
    <property type="match status" value="1"/>
</dbReference>
<evidence type="ECO:0000313" key="5">
    <source>
        <dbReference type="EMBL" id="CAL1139699.1"/>
    </source>
</evidence>
<dbReference type="Proteomes" id="UP001152797">
    <property type="component" value="Unassembled WGS sequence"/>
</dbReference>
<dbReference type="Gene3D" id="2.115.10.20">
    <property type="entry name" value="Glycosyl hydrolase domain, family 43"/>
    <property type="match status" value="1"/>
</dbReference>
<keyword evidence="2" id="KW-0812">Transmembrane</keyword>
<dbReference type="EMBL" id="CAMXCT020001070">
    <property type="protein sequence ID" value="CAL1139699.1"/>
    <property type="molecule type" value="Genomic_DNA"/>
</dbReference>
<evidence type="ECO:0000313" key="7">
    <source>
        <dbReference type="Proteomes" id="UP001152797"/>
    </source>
</evidence>
<name>A0A9P1C787_9DINO</name>